<protein>
    <submittedName>
        <fullName evidence="7">O-antigen translocase</fullName>
    </submittedName>
</protein>
<dbReference type="RefSeq" id="WP_188165103.1">
    <property type="nucleotide sequence ID" value="NZ_JACVVX010000004.1"/>
</dbReference>
<evidence type="ECO:0000256" key="4">
    <source>
        <dbReference type="ARBA" id="ARBA00022989"/>
    </source>
</evidence>
<dbReference type="PANTHER" id="PTHR30250:SF11">
    <property type="entry name" value="O-ANTIGEN TRANSPORTER-RELATED"/>
    <property type="match status" value="1"/>
</dbReference>
<dbReference type="InterPro" id="IPR044550">
    <property type="entry name" value="WzxE"/>
</dbReference>
<evidence type="ECO:0000256" key="5">
    <source>
        <dbReference type="ARBA" id="ARBA00023136"/>
    </source>
</evidence>
<feature type="transmembrane region" description="Helical" evidence="6">
    <location>
        <begin position="141"/>
        <end position="164"/>
    </location>
</feature>
<feature type="transmembrane region" description="Helical" evidence="6">
    <location>
        <begin position="272"/>
        <end position="293"/>
    </location>
</feature>
<name>A0A8J6PVL4_9HYPH</name>
<evidence type="ECO:0000256" key="3">
    <source>
        <dbReference type="ARBA" id="ARBA00022692"/>
    </source>
</evidence>
<dbReference type="AlphaFoldDB" id="A0A8J6PVL4"/>
<dbReference type="GO" id="GO:0009246">
    <property type="term" value="P:enterobacterial common antigen biosynthetic process"/>
    <property type="evidence" value="ECO:0007669"/>
    <property type="project" value="InterPro"/>
</dbReference>
<feature type="transmembrane region" description="Helical" evidence="6">
    <location>
        <begin position="413"/>
        <end position="433"/>
    </location>
</feature>
<feature type="transmembrane region" description="Helical" evidence="6">
    <location>
        <begin position="240"/>
        <end position="266"/>
    </location>
</feature>
<keyword evidence="4 6" id="KW-1133">Transmembrane helix</keyword>
<feature type="transmembrane region" description="Helical" evidence="6">
    <location>
        <begin position="326"/>
        <end position="352"/>
    </location>
</feature>
<comment type="caution">
    <text evidence="7">The sequence shown here is derived from an EMBL/GenBank/DDBJ whole genome shotgun (WGS) entry which is preliminary data.</text>
</comment>
<evidence type="ECO:0000256" key="6">
    <source>
        <dbReference type="SAM" id="Phobius"/>
    </source>
</evidence>
<evidence type="ECO:0000313" key="7">
    <source>
        <dbReference type="EMBL" id="MBD0415651.1"/>
    </source>
</evidence>
<feature type="transmembrane region" description="Helical" evidence="6">
    <location>
        <begin position="387"/>
        <end position="407"/>
    </location>
</feature>
<organism evidence="7 8">
    <name type="scientific">Oryzicola mucosus</name>
    <dbReference type="NCBI Taxonomy" id="2767425"/>
    <lineage>
        <taxon>Bacteria</taxon>
        <taxon>Pseudomonadati</taxon>
        <taxon>Pseudomonadota</taxon>
        <taxon>Alphaproteobacteria</taxon>
        <taxon>Hyphomicrobiales</taxon>
        <taxon>Phyllobacteriaceae</taxon>
        <taxon>Oryzicola</taxon>
    </lineage>
</organism>
<evidence type="ECO:0000256" key="1">
    <source>
        <dbReference type="ARBA" id="ARBA00004651"/>
    </source>
</evidence>
<feature type="transmembrane region" description="Helical" evidence="6">
    <location>
        <begin position="200"/>
        <end position="219"/>
    </location>
</feature>
<keyword evidence="5 6" id="KW-0472">Membrane</keyword>
<dbReference type="Pfam" id="PF13440">
    <property type="entry name" value="Polysacc_synt_3"/>
    <property type="match status" value="1"/>
</dbReference>
<proteinExistence type="predicted"/>
<gene>
    <name evidence="7" type="ORF">ICI42_13385</name>
</gene>
<evidence type="ECO:0000256" key="2">
    <source>
        <dbReference type="ARBA" id="ARBA00022475"/>
    </source>
</evidence>
<dbReference type="PANTHER" id="PTHR30250">
    <property type="entry name" value="PST FAMILY PREDICTED COLANIC ACID TRANSPORTER"/>
    <property type="match status" value="1"/>
</dbReference>
<reference evidence="7" key="1">
    <citation type="submission" date="2020-09" db="EMBL/GenBank/DDBJ databases">
        <title>Genome seq and assembly of Tianweitania sp.</title>
        <authorList>
            <person name="Chhetri G."/>
        </authorList>
    </citation>
    <scope>NUCLEOTIDE SEQUENCE</scope>
    <source>
        <strain evidence="7">Rool2</strain>
    </source>
</reference>
<dbReference type="CDD" id="cd13125">
    <property type="entry name" value="MATE_like_10"/>
    <property type="match status" value="1"/>
</dbReference>
<evidence type="ECO:0000313" key="8">
    <source>
        <dbReference type="Proteomes" id="UP000643405"/>
    </source>
</evidence>
<keyword evidence="3 6" id="KW-0812">Transmembrane</keyword>
<feature type="transmembrane region" description="Helical" evidence="6">
    <location>
        <begin position="358"/>
        <end position="380"/>
    </location>
</feature>
<keyword evidence="2" id="KW-1003">Cell membrane</keyword>
<dbReference type="GO" id="GO:0005886">
    <property type="term" value="C:plasma membrane"/>
    <property type="evidence" value="ECO:0007669"/>
    <property type="project" value="UniProtKB-SubCell"/>
</dbReference>
<feature type="transmembrane region" description="Helical" evidence="6">
    <location>
        <begin position="113"/>
        <end position="135"/>
    </location>
</feature>
<comment type="subcellular location">
    <subcellularLocation>
        <location evidence="1">Cell membrane</location>
        <topology evidence="1">Multi-pass membrane protein</topology>
    </subcellularLocation>
</comment>
<feature type="transmembrane region" description="Helical" evidence="6">
    <location>
        <begin position="445"/>
        <end position="464"/>
    </location>
</feature>
<keyword evidence="8" id="KW-1185">Reference proteome</keyword>
<sequence>MTVQPVDDGRDIPARASRGSQSYTQILKSTAVIGGSSVITIGFAILRNKAMALLLGPEGVGLIGLYTSIADFAQTLASMGIQASGVRQIAEAAGTEDEARIAKTATTLRRVSFILGLVGALLLALFAFPIATLTFGNHTHAAGVVLLSAAVFFRVVSAGQTALIQGMRRISDLASLNILAALFSTVVGIPLIYLFGAEGIVPSLVLMAVISTGTSWWYARKVRLAPSPVGARETVSEANALLKMGVVFMASGLLTVGAAYAIRIIVLQQEGFAAAGLYQAAWALGGLYAGFILQAMGTDFYPRLTAAAHDDAECNRLVNEQIQVSILLAGPGVVGTLTLAPLVMTAFYSSAFQPAVDLLRWICLGMMLRAVAWPMGFIVLAKGARQIFFWTEVAAAAVHVGLVWLLIGPFGLPGAAMAFFGLYIWHGTVIYLLVRRLSGFRWSRFNLRLALIFVPAASMVFGGFMVLPFWSATALGLALSTATGLYALRELARLLPPDTFPAAIRPWMARLM</sequence>
<dbReference type="EMBL" id="JACVVX010000004">
    <property type="protein sequence ID" value="MBD0415651.1"/>
    <property type="molecule type" value="Genomic_DNA"/>
</dbReference>
<feature type="transmembrane region" description="Helical" evidence="6">
    <location>
        <begin position="176"/>
        <end position="194"/>
    </location>
</feature>
<feature type="transmembrane region" description="Helical" evidence="6">
    <location>
        <begin position="26"/>
        <end position="46"/>
    </location>
</feature>
<accession>A0A8J6PVL4</accession>
<dbReference type="InterPro" id="IPR050833">
    <property type="entry name" value="Poly_Biosynth_Transport"/>
</dbReference>
<dbReference type="Proteomes" id="UP000643405">
    <property type="component" value="Unassembled WGS sequence"/>
</dbReference>